<sequence>MKYNLAEKLAIVKAIDEVIRVDGQVDPAEIELLRQLMTVLKFDRGLVEEARNITAKECMMILKGMPDNKKHALAVMLNEMANADGNFNEKEYQLIFNILMEAGIKVEDSEA</sequence>
<evidence type="ECO:0000313" key="2">
    <source>
        <dbReference type="Proteomes" id="UP001207116"/>
    </source>
</evidence>
<gene>
    <name evidence="1" type="ORF">OO016_02335</name>
</gene>
<accession>A0AAE3MIQ8</accession>
<proteinExistence type="predicted"/>
<dbReference type="Gene3D" id="1.10.3680.10">
    <property type="entry name" value="TerB-like"/>
    <property type="match status" value="1"/>
</dbReference>
<reference evidence="1" key="1">
    <citation type="submission" date="2022-11" db="EMBL/GenBank/DDBJ databases">
        <title>The characterization of three novel Bacteroidetes species and genomic analysis of their roles in tidal elemental geochemical cycles.</title>
        <authorList>
            <person name="Ma K.-J."/>
        </authorList>
    </citation>
    <scope>NUCLEOTIDE SEQUENCE</scope>
    <source>
        <strain evidence="1">M415</strain>
    </source>
</reference>
<dbReference type="SUPFAM" id="SSF158682">
    <property type="entry name" value="TerB-like"/>
    <property type="match status" value="1"/>
</dbReference>
<dbReference type="EMBL" id="JAPFQP010000001">
    <property type="protein sequence ID" value="MCX2718430.1"/>
    <property type="molecule type" value="Genomic_DNA"/>
</dbReference>
<dbReference type="InterPro" id="IPR029024">
    <property type="entry name" value="TerB-like"/>
</dbReference>
<organism evidence="1 2">
    <name type="scientific">Lentiprolixibacter aurantiacus</name>
    <dbReference type="NCBI Taxonomy" id="2993939"/>
    <lineage>
        <taxon>Bacteria</taxon>
        <taxon>Pseudomonadati</taxon>
        <taxon>Bacteroidota</taxon>
        <taxon>Flavobacteriia</taxon>
        <taxon>Flavobacteriales</taxon>
        <taxon>Flavobacteriaceae</taxon>
        <taxon>Lentiprolixibacter</taxon>
    </lineage>
</organism>
<protein>
    <submittedName>
        <fullName evidence="1">TerB family tellurite resistance protein</fullName>
    </submittedName>
</protein>
<evidence type="ECO:0000313" key="1">
    <source>
        <dbReference type="EMBL" id="MCX2718430.1"/>
    </source>
</evidence>
<name>A0AAE3MIQ8_9FLAO</name>
<dbReference type="Proteomes" id="UP001207116">
    <property type="component" value="Unassembled WGS sequence"/>
</dbReference>
<keyword evidence="2" id="KW-1185">Reference proteome</keyword>
<dbReference type="RefSeq" id="WP_266010497.1">
    <property type="nucleotide sequence ID" value="NZ_JAPFQP010000001.1"/>
</dbReference>
<dbReference type="AlphaFoldDB" id="A0AAE3MIQ8"/>
<comment type="caution">
    <text evidence="1">The sequence shown here is derived from an EMBL/GenBank/DDBJ whole genome shotgun (WGS) entry which is preliminary data.</text>
</comment>